<keyword evidence="13" id="KW-0444">Lipid biosynthesis</keyword>
<dbReference type="EC" id="6.3.4.14" evidence="4 13"/>
<dbReference type="Gene3D" id="3.30.470.20">
    <property type="entry name" value="ATP-grasp fold, B domain"/>
    <property type="match status" value="1"/>
</dbReference>
<dbReference type="PROSITE" id="PS50975">
    <property type="entry name" value="ATP_GRASP"/>
    <property type="match status" value="1"/>
</dbReference>
<evidence type="ECO:0000256" key="7">
    <source>
        <dbReference type="ARBA" id="ARBA00022741"/>
    </source>
</evidence>
<keyword evidence="6" id="KW-0479">Metal-binding</keyword>
<dbReference type="PROSITE" id="PS00866">
    <property type="entry name" value="CPSASE_1"/>
    <property type="match status" value="1"/>
</dbReference>
<dbReference type="InterPro" id="IPR016185">
    <property type="entry name" value="PreATP-grasp_dom_sf"/>
</dbReference>
<dbReference type="Pfam" id="PF00289">
    <property type="entry name" value="Biotin_carb_N"/>
    <property type="match status" value="1"/>
</dbReference>
<evidence type="ECO:0000259" key="14">
    <source>
        <dbReference type="PROSITE" id="PS50975"/>
    </source>
</evidence>
<comment type="pathway">
    <text evidence="2 13">Lipid metabolism; malonyl-CoA biosynthesis; malonyl-CoA from acetyl-CoA: step 1/1.</text>
</comment>
<sequence>MFKRVLVANRGEIALRIIRACRELGVESVAVYSEADVDSMHVQLADEAVCIGKSASKDSYLKPDRIMAAAEITEAEAIHPGYGFLSENARFAEICKSCNVQFIGPSSEVISMMGDKATARATAVANGVPVTPGTDILTDRKVALEEARRIGFPVMIKATAGGGGRGMRPCFDEKEFHKLFDAASNEAMAAFGNGDCYIEKLVLNPHHIEFQVIADRHGNFLHLGERDCSMQRRNQKIIEECPSPLLSAELRQRMGDASVSLIQAIGYENAGTIEYLVDDKGENFYFMEMNTRIQVEHPVTEEVMGCELIKEQIRIAAGESLSHHVLNAVPRGHSIECRINAEDPYNHFAPSPGTIDLWYAPGGKGVRVDTHVYSGYTVPPHYDSMIAKLIVTAATREIAIARMKRALGEFMIRGIKTTIPFQLEILNHPDFQAGNYDIGWVSRFIEEKKG</sequence>
<keyword evidence="7 12" id="KW-0547">Nucleotide-binding</keyword>
<comment type="catalytic activity">
    <reaction evidence="11 13">
        <text>N(6)-biotinyl-L-lysyl-[protein] + hydrogencarbonate + ATP = N(6)-carboxybiotinyl-L-lysyl-[protein] + ADP + phosphate + H(+)</text>
        <dbReference type="Rhea" id="RHEA:13501"/>
        <dbReference type="Rhea" id="RHEA-COMP:10505"/>
        <dbReference type="Rhea" id="RHEA-COMP:10506"/>
        <dbReference type="ChEBI" id="CHEBI:15378"/>
        <dbReference type="ChEBI" id="CHEBI:17544"/>
        <dbReference type="ChEBI" id="CHEBI:30616"/>
        <dbReference type="ChEBI" id="CHEBI:43474"/>
        <dbReference type="ChEBI" id="CHEBI:83144"/>
        <dbReference type="ChEBI" id="CHEBI:83145"/>
        <dbReference type="ChEBI" id="CHEBI:456216"/>
        <dbReference type="EC" id="6.3.4.14"/>
    </reaction>
</comment>
<dbReference type="InterPro" id="IPR051602">
    <property type="entry name" value="ACC_Biotin_Carboxylase"/>
</dbReference>
<dbReference type="GO" id="GO:0006633">
    <property type="term" value="P:fatty acid biosynthetic process"/>
    <property type="evidence" value="ECO:0007669"/>
    <property type="project" value="UniProtKB-KW"/>
</dbReference>
<evidence type="ECO:0000256" key="2">
    <source>
        <dbReference type="ARBA" id="ARBA00004956"/>
    </source>
</evidence>
<organism evidence="16 17">
    <name type="scientific">Haloferula luteola</name>
    <dbReference type="NCBI Taxonomy" id="595692"/>
    <lineage>
        <taxon>Bacteria</taxon>
        <taxon>Pseudomonadati</taxon>
        <taxon>Verrucomicrobiota</taxon>
        <taxon>Verrucomicrobiia</taxon>
        <taxon>Verrucomicrobiales</taxon>
        <taxon>Verrucomicrobiaceae</taxon>
        <taxon>Haloferula</taxon>
    </lineage>
</organism>
<name>A0A840VFE3_9BACT</name>
<evidence type="ECO:0000256" key="6">
    <source>
        <dbReference type="ARBA" id="ARBA00022723"/>
    </source>
</evidence>
<dbReference type="NCBIfam" id="NF006367">
    <property type="entry name" value="PRK08591.1"/>
    <property type="match status" value="1"/>
</dbReference>
<keyword evidence="8 12" id="KW-0067">ATP-binding</keyword>
<evidence type="ECO:0000313" key="16">
    <source>
        <dbReference type="EMBL" id="MBB5352539.1"/>
    </source>
</evidence>
<dbReference type="InterPro" id="IPR005482">
    <property type="entry name" value="Biotin_COase_C"/>
</dbReference>
<evidence type="ECO:0000256" key="4">
    <source>
        <dbReference type="ARBA" id="ARBA00013263"/>
    </source>
</evidence>
<keyword evidence="13" id="KW-0443">Lipid metabolism</keyword>
<dbReference type="InterPro" id="IPR011054">
    <property type="entry name" value="Rudment_hybrid_motif"/>
</dbReference>
<evidence type="ECO:0000256" key="13">
    <source>
        <dbReference type="RuleBase" id="RU365063"/>
    </source>
</evidence>
<dbReference type="GO" id="GO:0046872">
    <property type="term" value="F:metal ion binding"/>
    <property type="evidence" value="ECO:0007669"/>
    <property type="project" value="UniProtKB-KW"/>
</dbReference>
<evidence type="ECO:0000256" key="10">
    <source>
        <dbReference type="ARBA" id="ARBA00023267"/>
    </source>
</evidence>
<dbReference type="FunFam" id="3.40.50.20:FF:000010">
    <property type="entry name" value="Propionyl-CoA carboxylase subunit alpha"/>
    <property type="match status" value="1"/>
</dbReference>
<protein>
    <recommendedName>
        <fullName evidence="4 13">Biotin carboxylase</fullName>
        <ecNumber evidence="4 13">6.3.4.14</ecNumber>
    </recommendedName>
    <alternativeName>
        <fullName evidence="13">Acetyl-coenzyme A carboxylase biotin carboxylase subunit A</fullName>
    </alternativeName>
</protein>
<dbReference type="FunFam" id="3.30.1490.20:FF:000003">
    <property type="entry name" value="acetyl-CoA carboxylase isoform X1"/>
    <property type="match status" value="1"/>
</dbReference>
<feature type="domain" description="ATP-grasp" evidence="14">
    <location>
        <begin position="120"/>
        <end position="317"/>
    </location>
</feature>
<dbReference type="GO" id="GO:0004075">
    <property type="term" value="F:biotin carboxylase activity"/>
    <property type="evidence" value="ECO:0007669"/>
    <property type="project" value="UniProtKB-EC"/>
</dbReference>
<dbReference type="PROSITE" id="PS50979">
    <property type="entry name" value="BC"/>
    <property type="match status" value="1"/>
</dbReference>
<dbReference type="PROSITE" id="PS00867">
    <property type="entry name" value="CPSASE_2"/>
    <property type="match status" value="1"/>
</dbReference>
<evidence type="ECO:0000256" key="9">
    <source>
        <dbReference type="ARBA" id="ARBA00022842"/>
    </source>
</evidence>
<keyword evidence="13" id="KW-0276">Fatty acid metabolism</keyword>
<evidence type="ECO:0000256" key="8">
    <source>
        <dbReference type="ARBA" id="ARBA00022840"/>
    </source>
</evidence>
<evidence type="ECO:0000259" key="15">
    <source>
        <dbReference type="PROSITE" id="PS50979"/>
    </source>
</evidence>
<reference evidence="16 17" key="1">
    <citation type="submission" date="2020-08" db="EMBL/GenBank/DDBJ databases">
        <title>Genomic Encyclopedia of Type Strains, Phase IV (KMG-IV): sequencing the most valuable type-strain genomes for metagenomic binning, comparative biology and taxonomic classification.</title>
        <authorList>
            <person name="Goeker M."/>
        </authorList>
    </citation>
    <scope>NUCLEOTIDE SEQUENCE [LARGE SCALE GENOMIC DNA]</scope>
    <source>
        <strain evidence="16 17">YC6886</strain>
    </source>
</reference>
<dbReference type="InterPro" id="IPR011764">
    <property type="entry name" value="Biotin_carboxylation_dom"/>
</dbReference>
<keyword evidence="9" id="KW-0460">Magnesium</keyword>
<dbReference type="Proteomes" id="UP000557717">
    <property type="component" value="Unassembled WGS sequence"/>
</dbReference>
<dbReference type="SUPFAM" id="SSF51246">
    <property type="entry name" value="Rudiment single hybrid motif"/>
    <property type="match status" value="1"/>
</dbReference>
<dbReference type="InterPro" id="IPR011761">
    <property type="entry name" value="ATP-grasp"/>
</dbReference>
<evidence type="ECO:0000256" key="11">
    <source>
        <dbReference type="ARBA" id="ARBA00048600"/>
    </source>
</evidence>
<accession>A0A840VFE3</accession>
<dbReference type="PANTHER" id="PTHR48095:SF2">
    <property type="entry name" value="BIOTIN CARBOXYLASE, CHLOROPLASTIC"/>
    <property type="match status" value="1"/>
</dbReference>
<proteinExistence type="predicted"/>
<evidence type="ECO:0000256" key="12">
    <source>
        <dbReference type="PROSITE-ProRule" id="PRU00409"/>
    </source>
</evidence>
<dbReference type="AlphaFoldDB" id="A0A840VFE3"/>
<keyword evidence="10 13" id="KW-0092">Biotin</keyword>
<evidence type="ECO:0000256" key="3">
    <source>
        <dbReference type="ARBA" id="ARBA00011750"/>
    </source>
</evidence>
<dbReference type="Pfam" id="PF02785">
    <property type="entry name" value="Biotin_carb_C"/>
    <property type="match status" value="1"/>
</dbReference>
<dbReference type="InterPro" id="IPR005479">
    <property type="entry name" value="CPAse_ATP-bd"/>
</dbReference>
<dbReference type="GO" id="GO:0005524">
    <property type="term" value="F:ATP binding"/>
    <property type="evidence" value="ECO:0007669"/>
    <property type="project" value="UniProtKB-UniRule"/>
</dbReference>
<dbReference type="InterPro" id="IPR005481">
    <property type="entry name" value="BC-like_N"/>
</dbReference>
<dbReference type="RefSeq" id="WP_184019658.1">
    <property type="nucleotide sequence ID" value="NZ_JACHFD010000013.1"/>
</dbReference>
<dbReference type="EMBL" id="JACHFD010000013">
    <property type="protein sequence ID" value="MBB5352539.1"/>
    <property type="molecule type" value="Genomic_DNA"/>
</dbReference>
<dbReference type="InterPro" id="IPR004549">
    <property type="entry name" value="Acetyl_CoA_COase_biotin_COase"/>
</dbReference>
<dbReference type="NCBIfam" id="TIGR00514">
    <property type="entry name" value="accC"/>
    <property type="match status" value="1"/>
</dbReference>
<comment type="function">
    <text evidence="1 13">This protein is a component of the acetyl coenzyme A carboxylase complex; first, biotin carboxylase catalyzes the carboxylation of the carrier protein and then the transcarboxylase transfers the carboxyl group to form malonyl-CoA.</text>
</comment>
<dbReference type="SMART" id="SM00878">
    <property type="entry name" value="Biotin_carb_C"/>
    <property type="match status" value="1"/>
</dbReference>
<evidence type="ECO:0000313" key="17">
    <source>
        <dbReference type="Proteomes" id="UP000557717"/>
    </source>
</evidence>
<keyword evidence="5 13" id="KW-0436">Ligase</keyword>
<dbReference type="SUPFAM" id="SSF56059">
    <property type="entry name" value="Glutathione synthetase ATP-binding domain-like"/>
    <property type="match status" value="1"/>
</dbReference>
<comment type="subunit">
    <text evidence="3 13">Acetyl-CoA carboxylase is a heterohexamer of biotin carboxyl carrier protein, biotin carboxylase and the two subunits of carboxyl transferase in a 2:2 complex.</text>
</comment>
<keyword evidence="17" id="KW-1185">Reference proteome</keyword>
<dbReference type="PANTHER" id="PTHR48095">
    <property type="entry name" value="PYRUVATE CARBOXYLASE SUBUNIT A"/>
    <property type="match status" value="1"/>
</dbReference>
<feature type="domain" description="Biotin carboxylation" evidence="15">
    <location>
        <begin position="1"/>
        <end position="446"/>
    </location>
</feature>
<dbReference type="GO" id="GO:2001295">
    <property type="term" value="P:malonyl-CoA biosynthetic process"/>
    <property type="evidence" value="ECO:0007669"/>
    <property type="project" value="UniProtKB-UniPathway"/>
</dbReference>
<evidence type="ECO:0000256" key="1">
    <source>
        <dbReference type="ARBA" id="ARBA00003761"/>
    </source>
</evidence>
<dbReference type="Pfam" id="PF02786">
    <property type="entry name" value="CPSase_L_D2"/>
    <property type="match status" value="1"/>
</dbReference>
<comment type="caution">
    <text evidence="16">The sequence shown here is derived from an EMBL/GenBank/DDBJ whole genome shotgun (WGS) entry which is preliminary data.</text>
</comment>
<gene>
    <name evidence="16" type="ORF">HNR46_002785</name>
</gene>
<keyword evidence="13" id="KW-0275">Fatty acid biosynthesis</keyword>
<evidence type="ECO:0000256" key="5">
    <source>
        <dbReference type="ARBA" id="ARBA00022598"/>
    </source>
</evidence>
<dbReference type="SUPFAM" id="SSF52440">
    <property type="entry name" value="PreATP-grasp domain"/>
    <property type="match status" value="1"/>
</dbReference>
<dbReference type="UniPathway" id="UPA00655">
    <property type="reaction ID" value="UER00711"/>
</dbReference>